<dbReference type="EMBL" id="BJWL01000156">
    <property type="protein sequence ID" value="GFS32006.1"/>
    <property type="molecule type" value="Genomic_DNA"/>
</dbReference>
<organism evidence="2 3">
    <name type="scientific">Actinidia rufa</name>
    <dbReference type="NCBI Taxonomy" id="165716"/>
    <lineage>
        <taxon>Eukaryota</taxon>
        <taxon>Viridiplantae</taxon>
        <taxon>Streptophyta</taxon>
        <taxon>Embryophyta</taxon>
        <taxon>Tracheophyta</taxon>
        <taxon>Spermatophyta</taxon>
        <taxon>Magnoliopsida</taxon>
        <taxon>eudicotyledons</taxon>
        <taxon>Gunneridae</taxon>
        <taxon>Pentapetalae</taxon>
        <taxon>asterids</taxon>
        <taxon>Ericales</taxon>
        <taxon>Actinidiaceae</taxon>
        <taxon>Actinidia</taxon>
    </lineage>
</organism>
<feature type="region of interest" description="Disordered" evidence="1">
    <location>
        <begin position="81"/>
        <end position="105"/>
    </location>
</feature>
<dbReference type="PANTHER" id="PTHR33240">
    <property type="entry name" value="OS08G0508500 PROTEIN"/>
    <property type="match status" value="1"/>
</dbReference>
<sequence>MASHSSNRSTIHKTHRGTPHAPKTQGHKGGRLLEDAQRVAKAPFSRLIRPTETAMPGQIKETTLPLCEGWGKKQLETPISVDSRSDSKIMAMSKRRRSPDRTKSGVDLRDMLNAKSHVSHVRQMMSLWNHMDALMSWVFPSRLRDLELKWFDKLFARLIENFHQLTESFETYNEIEECSKELVVASYKLGLTPGKRLWENLTLNPLTDLWDLMSQVLSVQSRAKKLRQVTSESRSITFTKANLERCNIPIPTALVIQLRMSNYDVKRILEDMGSSVEVMYYDLFKQLKLTLSDLKLTWAPFVGFNAQTHWPLGIVTIKAQVGSQELMIEFVVVDIHSHIMLSLVEIGCTEETLYGDK</sequence>
<dbReference type="OrthoDB" id="1752268at2759"/>
<gene>
    <name evidence="2" type="ORF">Acr_00g0020340</name>
</gene>
<dbReference type="Proteomes" id="UP000585474">
    <property type="component" value="Unassembled WGS sequence"/>
</dbReference>
<feature type="region of interest" description="Disordered" evidence="1">
    <location>
        <begin position="1"/>
        <end position="31"/>
    </location>
</feature>
<keyword evidence="3" id="KW-1185">Reference proteome</keyword>
<dbReference type="AlphaFoldDB" id="A0A7J0DC03"/>
<proteinExistence type="predicted"/>
<name>A0A7J0DC03_9ERIC</name>
<evidence type="ECO:0000256" key="1">
    <source>
        <dbReference type="SAM" id="MobiDB-lite"/>
    </source>
</evidence>
<protein>
    <submittedName>
        <fullName evidence="2">Uncharacterized protein</fullName>
    </submittedName>
</protein>
<accession>A0A7J0DC03</accession>
<dbReference type="PANTHER" id="PTHR33240:SF15">
    <property type="entry name" value="GAG-PRO-LIKE PROTEIN"/>
    <property type="match status" value="1"/>
</dbReference>
<reference evidence="3" key="1">
    <citation type="submission" date="2019-07" db="EMBL/GenBank/DDBJ databases">
        <title>De Novo Assembly of kiwifruit Actinidia rufa.</title>
        <authorList>
            <person name="Sugita-Konishi S."/>
            <person name="Sato K."/>
            <person name="Mori E."/>
            <person name="Abe Y."/>
            <person name="Kisaki G."/>
            <person name="Hamano K."/>
            <person name="Suezawa K."/>
            <person name="Otani M."/>
            <person name="Fukuda T."/>
            <person name="Manabe T."/>
            <person name="Gomi K."/>
            <person name="Tabuchi M."/>
            <person name="Akimitsu K."/>
            <person name="Kataoka I."/>
        </authorList>
    </citation>
    <scope>NUCLEOTIDE SEQUENCE [LARGE SCALE GENOMIC DNA]</scope>
    <source>
        <strain evidence="3">cv. Fuchu</strain>
    </source>
</reference>
<evidence type="ECO:0000313" key="3">
    <source>
        <dbReference type="Proteomes" id="UP000585474"/>
    </source>
</evidence>
<comment type="caution">
    <text evidence="2">The sequence shown here is derived from an EMBL/GenBank/DDBJ whole genome shotgun (WGS) entry which is preliminary data.</text>
</comment>
<evidence type="ECO:0000313" key="2">
    <source>
        <dbReference type="EMBL" id="GFS32006.1"/>
    </source>
</evidence>